<gene>
    <name evidence="1" type="ORF">PMIN01_04919</name>
</gene>
<dbReference type="Proteomes" id="UP000756921">
    <property type="component" value="Unassembled WGS sequence"/>
</dbReference>
<sequence>MLQLYTPAQLALFAGIVRSSHPGPPTTDRPAGPL</sequence>
<comment type="caution">
    <text evidence="1">The sequence shown here is derived from an EMBL/GenBank/DDBJ whole genome shotgun (WGS) entry which is preliminary data.</text>
</comment>
<proteinExistence type="predicted"/>
<keyword evidence="2" id="KW-1185">Reference proteome</keyword>
<reference evidence="1" key="1">
    <citation type="journal article" date="2020" name="Mol. Plant Microbe Interact.">
        <title>Genome Sequence of the Biocontrol Agent Coniothyrium minitans strain Conio (IMI 134523).</title>
        <authorList>
            <person name="Patel D."/>
            <person name="Shittu T.A."/>
            <person name="Baroncelli R."/>
            <person name="Muthumeenakshi S."/>
            <person name="Osborne T.H."/>
            <person name="Janganan T.K."/>
            <person name="Sreenivasaprasad S."/>
        </authorList>
    </citation>
    <scope>NUCLEOTIDE SEQUENCE</scope>
    <source>
        <strain evidence="1">Conio</strain>
    </source>
</reference>
<protein>
    <submittedName>
        <fullName evidence="1">Uncharacterized protein</fullName>
    </submittedName>
</protein>
<accession>A0A9P6KSE1</accession>
<organism evidence="1 2">
    <name type="scientific">Paraphaeosphaeria minitans</name>
    <dbReference type="NCBI Taxonomy" id="565426"/>
    <lineage>
        <taxon>Eukaryota</taxon>
        <taxon>Fungi</taxon>
        <taxon>Dikarya</taxon>
        <taxon>Ascomycota</taxon>
        <taxon>Pezizomycotina</taxon>
        <taxon>Dothideomycetes</taxon>
        <taxon>Pleosporomycetidae</taxon>
        <taxon>Pleosporales</taxon>
        <taxon>Massarineae</taxon>
        <taxon>Didymosphaeriaceae</taxon>
        <taxon>Paraphaeosphaeria</taxon>
    </lineage>
</organism>
<dbReference type="EMBL" id="WJXW01000004">
    <property type="protein sequence ID" value="KAF9737140.1"/>
    <property type="molecule type" value="Genomic_DNA"/>
</dbReference>
<evidence type="ECO:0000313" key="2">
    <source>
        <dbReference type="Proteomes" id="UP000756921"/>
    </source>
</evidence>
<dbReference type="AlphaFoldDB" id="A0A9P6KSE1"/>
<name>A0A9P6KSE1_9PLEO</name>
<evidence type="ECO:0000313" key="1">
    <source>
        <dbReference type="EMBL" id="KAF9737140.1"/>
    </source>
</evidence>